<keyword evidence="3" id="KW-1185">Reference proteome</keyword>
<evidence type="ECO:0000313" key="3">
    <source>
        <dbReference type="Proteomes" id="UP000759537"/>
    </source>
</evidence>
<feature type="transmembrane region" description="Helical" evidence="1">
    <location>
        <begin position="38"/>
        <end position="60"/>
    </location>
</feature>
<dbReference type="SUPFAM" id="SSF81665">
    <property type="entry name" value="Calcium ATPase, transmembrane domain M"/>
    <property type="match status" value="1"/>
</dbReference>
<keyword evidence="1" id="KW-1133">Transmembrane helix</keyword>
<protein>
    <recommendedName>
        <fullName evidence="4">Transmembrane protein</fullName>
    </recommendedName>
</protein>
<reference evidence="2" key="1">
    <citation type="submission" date="2019-10" db="EMBL/GenBank/DDBJ databases">
        <authorList>
            <consortium name="DOE Joint Genome Institute"/>
            <person name="Kuo A."/>
            <person name="Miyauchi S."/>
            <person name="Kiss E."/>
            <person name="Drula E."/>
            <person name="Kohler A."/>
            <person name="Sanchez-Garcia M."/>
            <person name="Andreopoulos B."/>
            <person name="Barry K.W."/>
            <person name="Bonito G."/>
            <person name="Buee M."/>
            <person name="Carver A."/>
            <person name="Chen C."/>
            <person name="Cichocki N."/>
            <person name="Clum A."/>
            <person name="Culley D."/>
            <person name="Crous P.W."/>
            <person name="Fauchery L."/>
            <person name="Girlanda M."/>
            <person name="Hayes R."/>
            <person name="Keri Z."/>
            <person name="LaButti K."/>
            <person name="Lipzen A."/>
            <person name="Lombard V."/>
            <person name="Magnuson J."/>
            <person name="Maillard F."/>
            <person name="Morin E."/>
            <person name="Murat C."/>
            <person name="Nolan M."/>
            <person name="Ohm R."/>
            <person name="Pangilinan J."/>
            <person name="Pereira M."/>
            <person name="Perotto S."/>
            <person name="Peter M."/>
            <person name="Riley R."/>
            <person name="Sitrit Y."/>
            <person name="Stielow B."/>
            <person name="Szollosi G."/>
            <person name="Zifcakova L."/>
            <person name="Stursova M."/>
            <person name="Spatafora J.W."/>
            <person name="Tedersoo L."/>
            <person name="Vaario L.-M."/>
            <person name="Yamada A."/>
            <person name="Yan M."/>
            <person name="Wang P."/>
            <person name="Xu J."/>
            <person name="Bruns T."/>
            <person name="Baldrian P."/>
            <person name="Vilgalys R."/>
            <person name="Henrissat B."/>
            <person name="Grigoriev I.V."/>
            <person name="Hibbett D."/>
            <person name="Nagy L.G."/>
            <person name="Martin F.M."/>
        </authorList>
    </citation>
    <scope>NUCLEOTIDE SEQUENCE</scope>
    <source>
        <strain evidence="2">Prilba</strain>
    </source>
</reference>
<evidence type="ECO:0000313" key="2">
    <source>
        <dbReference type="EMBL" id="KAF8477745.1"/>
    </source>
</evidence>
<dbReference type="AlphaFoldDB" id="A0A9P5MSI2"/>
<comment type="caution">
    <text evidence="2">The sequence shown here is derived from an EMBL/GenBank/DDBJ whole genome shotgun (WGS) entry which is preliminary data.</text>
</comment>
<keyword evidence="1" id="KW-0472">Membrane</keyword>
<evidence type="ECO:0008006" key="4">
    <source>
        <dbReference type="Google" id="ProtNLM"/>
    </source>
</evidence>
<dbReference type="InterPro" id="IPR023298">
    <property type="entry name" value="ATPase_P-typ_TM_dom_sf"/>
</dbReference>
<keyword evidence="1" id="KW-0812">Transmembrane</keyword>
<evidence type="ECO:0000256" key="1">
    <source>
        <dbReference type="SAM" id="Phobius"/>
    </source>
</evidence>
<organism evidence="2 3">
    <name type="scientific">Russula ochroleuca</name>
    <dbReference type="NCBI Taxonomy" id="152965"/>
    <lineage>
        <taxon>Eukaryota</taxon>
        <taxon>Fungi</taxon>
        <taxon>Dikarya</taxon>
        <taxon>Basidiomycota</taxon>
        <taxon>Agaricomycotina</taxon>
        <taxon>Agaricomycetes</taxon>
        <taxon>Russulales</taxon>
        <taxon>Russulaceae</taxon>
        <taxon>Russula</taxon>
    </lineage>
</organism>
<name>A0A9P5MSI2_9AGAM</name>
<gene>
    <name evidence="2" type="ORF">DFH94DRAFT_755525</name>
</gene>
<reference evidence="2" key="2">
    <citation type="journal article" date="2020" name="Nat. Commun.">
        <title>Large-scale genome sequencing of mycorrhizal fungi provides insights into the early evolution of symbiotic traits.</title>
        <authorList>
            <person name="Miyauchi S."/>
            <person name="Kiss E."/>
            <person name="Kuo A."/>
            <person name="Drula E."/>
            <person name="Kohler A."/>
            <person name="Sanchez-Garcia M."/>
            <person name="Morin E."/>
            <person name="Andreopoulos B."/>
            <person name="Barry K.W."/>
            <person name="Bonito G."/>
            <person name="Buee M."/>
            <person name="Carver A."/>
            <person name="Chen C."/>
            <person name="Cichocki N."/>
            <person name="Clum A."/>
            <person name="Culley D."/>
            <person name="Crous P.W."/>
            <person name="Fauchery L."/>
            <person name="Girlanda M."/>
            <person name="Hayes R.D."/>
            <person name="Keri Z."/>
            <person name="LaButti K."/>
            <person name="Lipzen A."/>
            <person name="Lombard V."/>
            <person name="Magnuson J."/>
            <person name="Maillard F."/>
            <person name="Murat C."/>
            <person name="Nolan M."/>
            <person name="Ohm R.A."/>
            <person name="Pangilinan J."/>
            <person name="Pereira M.F."/>
            <person name="Perotto S."/>
            <person name="Peter M."/>
            <person name="Pfister S."/>
            <person name="Riley R."/>
            <person name="Sitrit Y."/>
            <person name="Stielow J.B."/>
            <person name="Szollosi G."/>
            <person name="Zifcakova L."/>
            <person name="Stursova M."/>
            <person name="Spatafora J.W."/>
            <person name="Tedersoo L."/>
            <person name="Vaario L.M."/>
            <person name="Yamada A."/>
            <person name="Yan M."/>
            <person name="Wang P."/>
            <person name="Xu J."/>
            <person name="Bruns T."/>
            <person name="Baldrian P."/>
            <person name="Vilgalys R."/>
            <person name="Dunand C."/>
            <person name="Henrissat B."/>
            <person name="Grigoriev I.V."/>
            <person name="Hibbett D."/>
            <person name="Nagy L.G."/>
            <person name="Martin F.M."/>
        </authorList>
    </citation>
    <scope>NUCLEOTIDE SEQUENCE</scope>
    <source>
        <strain evidence="2">Prilba</strain>
    </source>
</reference>
<dbReference type="Proteomes" id="UP000759537">
    <property type="component" value="Unassembled WGS sequence"/>
</dbReference>
<feature type="transmembrane region" description="Helical" evidence="1">
    <location>
        <begin position="66"/>
        <end position="86"/>
    </location>
</feature>
<sequence length="88" mass="9591">MAQNGLYSSCAIMQCSMVFSTRQTNTSRVIQPECRSGNWVVTCGLSCGGSMFVIAIPLFHTHPRSWPLALVVFVVVCGSLVVTVWCGY</sequence>
<accession>A0A9P5MSI2</accession>
<proteinExistence type="predicted"/>
<dbReference type="EMBL" id="WHVB01000013">
    <property type="protein sequence ID" value="KAF8477745.1"/>
    <property type="molecule type" value="Genomic_DNA"/>
</dbReference>